<evidence type="ECO:0000259" key="1">
    <source>
        <dbReference type="Pfam" id="PF13683"/>
    </source>
</evidence>
<organism evidence="2 3">
    <name type="scientific">Hyphococcus luteus</name>
    <dbReference type="NCBI Taxonomy" id="2058213"/>
    <lineage>
        <taxon>Bacteria</taxon>
        <taxon>Pseudomonadati</taxon>
        <taxon>Pseudomonadota</taxon>
        <taxon>Alphaproteobacteria</taxon>
        <taxon>Parvularculales</taxon>
        <taxon>Parvularculaceae</taxon>
        <taxon>Hyphococcus</taxon>
    </lineage>
</organism>
<dbReference type="InterPro" id="IPR001584">
    <property type="entry name" value="Integrase_cat-core"/>
</dbReference>
<gene>
    <name evidence="2" type="ORF">CW354_15520</name>
</gene>
<accession>A0A2S7K317</accession>
<comment type="caution">
    <text evidence="2">The sequence shown here is derived from an EMBL/GenBank/DDBJ whole genome shotgun (WGS) entry which is preliminary data.</text>
</comment>
<dbReference type="EMBL" id="PJCH01000011">
    <property type="protein sequence ID" value="PQA86881.1"/>
    <property type="molecule type" value="Genomic_DNA"/>
</dbReference>
<dbReference type="AlphaFoldDB" id="A0A2S7K317"/>
<evidence type="ECO:0000313" key="2">
    <source>
        <dbReference type="EMBL" id="PQA86881.1"/>
    </source>
</evidence>
<proteinExistence type="predicted"/>
<dbReference type="Pfam" id="PF13683">
    <property type="entry name" value="rve_3"/>
    <property type="match status" value="1"/>
</dbReference>
<dbReference type="Proteomes" id="UP000239504">
    <property type="component" value="Unassembled WGS sequence"/>
</dbReference>
<keyword evidence="3" id="KW-1185">Reference proteome</keyword>
<dbReference type="GO" id="GO:0015074">
    <property type="term" value="P:DNA integration"/>
    <property type="evidence" value="ECO:0007669"/>
    <property type="project" value="InterPro"/>
</dbReference>
<feature type="domain" description="Integrase catalytic" evidence="1">
    <location>
        <begin position="2"/>
        <end position="22"/>
    </location>
</feature>
<sequence>MEEWCRDYNEAHPHSAIGYKPPISLITPATDANPP</sequence>
<reference evidence="2 3" key="1">
    <citation type="submission" date="2017-12" db="EMBL/GenBank/DDBJ databases">
        <authorList>
            <person name="Hurst M.R.H."/>
        </authorList>
    </citation>
    <scope>NUCLEOTIDE SEQUENCE [LARGE SCALE GENOMIC DNA]</scope>
    <source>
        <strain evidence="2 3">SY-3-19</strain>
    </source>
</reference>
<evidence type="ECO:0000313" key="3">
    <source>
        <dbReference type="Proteomes" id="UP000239504"/>
    </source>
</evidence>
<protein>
    <recommendedName>
        <fullName evidence="1">Integrase catalytic domain-containing protein</fullName>
    </recommendedName>
</protein>
<dbReference type="OrthoDB" id="9809060at2"/>
<name>A0A2S7K317_9PROT</name>